<evidence type="ECO:0000256" key="3">
    <source>
        <dbReference type="ARBA" id="ARBA00022741"/>
    </source>
</evidence>
<dbReference type="InterPro" id="IPR017871">
    <property type="entry name" value="ABC_transporter-like_CS"/>
</dbReference>
<evidence type="ECO:0000256" key="4">
    <source>
        <dbReference type="ARBA" id="ARBA00022840"/>
    </source>
</evidence>
<evidence type="ECO:0000313" key="8">
    <source>
        <dbReference type="Proteomes" id="UP000824250"/>
    </source>
</evidence>
<protein>
    <submittedName>
        <fullName evidence="7">ABC transporter ATP-binding protein</fullName>
    </submittedName>
</protein>
<dbReference type="Gene3D" id="3.40.50.300">
    <property type="entry name" value="P-loop containing nucleotide triphosphate hydrolases"/>
    <property type="match status" value="1"/>
</dbReference>
<keyword evidence="2" id="KW-0813">Transport</keyword>
<dbReference type="AlphaFoldDB" id="A0A9D1D5Y7"/>
<name>A0A9D1D5Y7_9FIRM</name>
<dbReference type="SUPFAM" id="SSF52540">
    <property type="entry name" value="P-loop containing nucleoside triphosphate hydrolases"/>
    <property type="match status" value="1"/>
</dbReference>
<dbReference type="InterPro" id="IPR029439">
    <property type="entry name" value="Wzt_C"/>
</dbReference>
<dbReference type="InterPro" id="IPR003439">
    <property type="entry name" value="ABC_transporter-like_ATP-bd"/>
</dbReference>
<dbReference type="PROSITE" id="PS50893">
    <property type="entry name" value="ABC_TRANSPORTER_2"/>
    <property type="match status" value="1"/>
</dbReference>
<dbReference type="Proteomes" id="UP000824250">
    <property type="component" value="Unassembled WGS sequence"/>
</dbReference>
<evidence type="ECO:0000313" key="7">
    <source>
        <dbReference type="EMBL" id="HIR05818.1"/>
    </source>
</evidence>
<gene>
    <name evidence="7" type="ORF">IAB28_07615</name>
</gene>
<reference evidence="7" key="2">
    <citation type="journal article" date="2021" name="PeerJ">
        <title>Extensive microbial diversity within the chicken gut microbiome revealed by metagenomics and culture.</title>
        <authorList>
            <person name="Gilroy R."/>
            <person name="Ravi A."/>
            <person name="Getino M."/>
            <person name="Pursley I."/>
            <person name="Horton D.L."/>
            <person name="Alikhan N.F."/>
            <person name="Baker D."/>
            <person name="Gharbi K."/>
            <person name="Hall N."/>
            <person name="Watson M."/>
            <person name="Adriaenssens E.M."/>
            <person name="Foster-Nyarko E."/>
            <person name="Jarju S."/>
            <person name="Secka A."/>
            <person name="Antonio M."/>
            <person name="Oren A."/>
            <person name="Chaudhuri R.R."/>
            <person name="La Ragione R."/>
            <person name="Hildebrand F."/>
            <person name="Pallen M.J."/>
        </authorList>
    </citation>
    <scope>NUCLEOTIDE SEQUENCE</scope>
    <source>
        <strain evidence="7">CHK180-2868</strain>
    </source>
</reference>
<feature type="domain" description="ABC transporter" evidence="6">
    <location>
        <begin position="6"/>
        <end position="247"/>
    </location>
</feature>
<evidence type="ECO:0000256" key="1">
    <source>
        <dbReference type="ARBA" id="ARBA00005417"/>
    </source>
</evidence>
<dbReference type="InterPro" id="IPR003593">
    <property type="entry name" value="AAA+_ATPase"/>
</dbReference>
<dbReference type="Pfam" id="PF00005">
    <property type="entry name" value="ABC_tran"/>
    <property type="match status" value="1"/>
</dbReference>
<dbReference type="PANTHER" id="PTHR46743">
    <property type="entry name" value="TEICHOIC ACIDS EXPORT ATP-BINDING PROTEIN TAGH"/>
    <property type="match status" value="1"/>
</dbReference>
<dbReference type="PROSITE" id="PS00211">
    <property type="entry name" value="ABC_TRANSPORTER_1"/>
    <property type="match status" value="1"/>
</dbReference>
<feature type="region of interest" description="Disordered" evidence="5">
    <location>
        <begin position="258"/>
        <end position="329"/>
    </location>
</feature>
<proteinExistence type="inferred from homology"/>
<evidence type="ECO:0000256" key="5">
    <source>
        <dbReference type="SAM" id="MobiDB-lite"/>
    </source>
</evidence>
<feature type="compositionally biased region" description="Low complexity" evidence="5">
    <location>
        <begin position="296"/>
        <end position="307"/>
    </location>
</feature>
<dbReference type="PANTHER" id="PTHR46743:SF2">
    <property type="entry name" value="TEICHOIC ACIDS EXPORT ATP-BINDING PROTEIN TAGH"/>
    <property type="match status" value="1"/>
</dbReference>
<sequence>MSANAIEVNGVTKIYRMYDKPIDRLKESLSPTHKCYHKDFYALNSLSFQVEKGQTVGIIGTNGSGKSTILKIITGVLTPTTGTVTVDGKISALLELGAGFNMDYTGIENIYMNGTMMGYTKKEMDSKLQEILDFADIGDFVYQPVKTYSSGMFVRLAFALSINVEPEILIVDEALSVGDVFFQAKCYRKMEEIRKKGTTILMVTHDMGSIIKYCDKVVLLNRGEFIAEGEAGRMVDLYKKILAGQLDSLKEELENDYSGGMTEADENDGSAGNGPQEGRGDGYSANGAGGAERETGSAGNEAETAGNEAGGNGRASGGHGEKSGHKAGLMKEKITINANRTEYGDGRAEIFDLGLLDSRGNLTNLLLKGEMFTIRERIRFHAPLSCPIFTYTIKDKKGTELSGTNTMYEGSDVKPVQPGDVYDVSFTQKMTLQGGEYLLSMSCTGFEGEEHVVYHRLYDVANITVISNKNTVGVFDMESQVEVSLTKAEQGK</sequence>
<comment type="caution">
    <text evidence="7">The sequence shown here is derived from an EMBL/GenBank/DDBJ whole genome shotgun (WGS) entry which is preliminary data.</text>
</comment>
<dbReference type="GO" id="GO:0140359">
    <property type="term" value="F:ABC-type transporter activity"/>
    <property type="evidence" value="ECO:0007669"/>
    <property type="project" value="InterPro"/>
</dbReference>
<dbReference type="GO" id="GO:0005524">
    <property type="term" value="F:ATP binding"/>
    <property type="evidence" value="ECO:0007669"/>
    <property type="project" value="UniProtKB-KW"/>
</dbReference>
<dbReference type="CDD" id="cd03220">
    <property type="entry name" value="ABC_KpsT_Wzt"/>
    <property type="match status" value="1"/>
</dbReference>
<evidence type="ECO:0000259" key="6">
    <source>
        <dbReference type="PROSITE" id="PS50893"/>
    </source>
</evidence>
<dbReference type="InterPro" id="IPR015860">
    <property type="entry name" value="ABC_transpr_TagH-like"/>
</dbReference>
<evidence type="ECO:0000256" key="2">
    <source>
        <dbReference type="ARBA" id="ARBA00022448"/>
    </source>
</evidence>
<dbReference type="SMART" id="SM00382">
    <property type="entry name" value="AAA"/>
    <property type="match status" value="1"/>
</dbReference>
<keyword evidence="4 7" id="KW-0067">ATP-binding</keyword>
<accession>A0A9D1D5Y7</accession>
<dbReference type="GO" id="GO:0016020">
    <property type="term" value="C:membrane"/>
    <property type="evidence" value="ECO:0007669"/>
    <property type="project" value="InterPro"/>
</dbReference>
<dbReference type="GO" id="GO:0016887">
    <property type="term" value="F:ATP hydrolysis activity"/>
    <property type="evidence" value="ECO:0007669"/>
    <property type="project" value="InterPro"/>
</dbReference>
<comment type="similarity">
    <text evidence="1">Belongs to the ABC transporter superfamily.</text>
</comment>
<dbReference type="CDD" id="cd10147">
    <property type="entry name" value="Wzt_C-like"/>
    <property type="match status" value="1"/>
</dbReference>
<dbReference type="InterPro" id="IPR027417">
    <property type="entry name" value="P-loop_NTPase"/>
</dbReference>
<feature type="compositionally biased region" description="Gly residues" evidence="5">
    <location>
        <begin position="308"/>
        <end position="318"/>
    </location>
</feature>
<feature type="compositionally biased region" description="Basic and acidic residues" evidence="5">
    <location>
        <begin position="319"/>
        <end position="329"/>
    </location>
</feature>
<reference evidence="7" key="1">
    <citation type="submission" date="2020-10" db="EMBL/GenBank/DDBJ databases">
        <authorList>
            <person name="Gilroy R."/>
        </authorList>
    </citation>
    <scope>NUCLEOTIDE SEQUENCE</scope>
    <source>
        <strain evidence="7">CHK180-2868</strain>
    </source>
</reference>
<keyword evidence="3" id="KW-0547">Nucleotide-binding</keyword>
<dbReference type="EMBL" id="DVGC01000041">
    <property type="protein sequence ID" value="HIR05818.1"/>
    <property type="molecule type" value="Genomic_DNA"/>
</dbReference>
<dbReference type="Pfam" id="PF14524">
    <property type="entry name" value="Wzt_C"/>
    <property type="match status" value="1"/>
</dbReference>
<dbReference type="InterPro" id="IPR050683">
    <property type="entry name" value="Bact_Polysacc_Export_ATP-bd"/>
</dbReference>
<dbReference type="Gene3D" id="2.70.50.60">
    <property type="entry name" value="abc- transporter (atp binding component) like domain"/>
    <property type="match status" value="1"/>
</dbReference>
<organism evidence="7 8">
    <name type="scientific">Candidatus Copromonas faecavium</name>
    <name type="common">nom. illeg.</name>
    <dbReference type="NCBI Taxonomy" id="2840740"/>
    <lineage>
        <taxon>Bacteria</taxon>
        <taxon>Bacillati</taxon>
        <taxon>Bacillota</taxon>
        <taxon>Clostridia</taxon>
        <taxon>Lachnospirales</taxon>
        <taxon>Lachnospiraceae</taxon>
        <taxon>Candidatus Copromonas (nom. illeg.)</taxon>
    </lineage>
</organism>